<proteinExistence type="predicted"/>
<organism evidence="2 3">
    <name type="scientific">Actinoplanes philippinensis</name>
    <dbReference type="NCBI Taxonomy" id="35752"/>
    <lineage>
        <taxon>Bacteria</taxon>
        <taxon>Bacillati</taxon>
        <taxon>Actinomycetota</taxon>
        <taxon>Actinomycetes</taxon>
        <taxon>Micromonosporales</taxon>
        <taxon>Micromonosporaceae</taxon>
        <taxon>Actinoplanes</taxon>
    </lineage>
</organism>
<dbReference type="AlphaFoldDB" id="A0A1I2LAZ7"/>
<evidence type="ECO:0000313" key="2">
    <source>
        <dbReference type="EMBL" id="SFF76474.1"/>
    </source>
</evidence>
<keyword evidence="3" id="KW-1185">Reference proteome</keyword>
<evidence type="ECO:0000256" key="1">
    <source>
        <dbReference type="SAM" id="MobiDB-lite"/>
    </source>
</evidence>
<protein>
    <submittedName>
        <fullName evidence="2">Uncharacterized protein</fullName>
    </submittedName>
</protein>
<feature type="region of interest" description="Disordered" evidence="1">
    <location>
        <begin position="59"/>
        <end position="81"/>
    </location>
</feature>
<sequence length="81" mass="9161">MGDDPPVTNTPEGFTYRIRKNGDVEMLHHGRPAGVLRGAKAARFLADVDNEDPQELMARLTGNYRHGNERTAKNHPRNRRP</sequence>
<evidence type="ECO:0000313" key="3">
    <source>
        <dbReference type="Proteomes" id="UP000199645"/>
    </source>
</evidence>
<dbReference type="STRING" id="35752.SAMN05421541_12113"/>
<accession>A0A1I2LAZ7</accession>
<reference evidence="2 3" key="1">
    <citation type="submission" date="2016-10" db="EMBL/GenBank/DDBJ databases">
        <authorList>
            <person name="de Groot N.N."/>
        </authorList>
    </citation>
    <scope>NUCLEOTIDE SEQUENCE [LARGE SCALE GENOMIC DNA]</scope>
    <source>
        <strain evidence="2 3">DSM 43019</strain>
    </source>
</reference>
<dbReference type="EMBL" id="FONV01000021">
    <property type="protein sequence ID" value="SFF76474.1"/>
    <property type="molecule type" value="Genomic_DNA"/>
</dbReference>
<gene>
    <name evidence="2" type="ORF">SAMN05421541_12113</name>
</gene>
<dbReference type="Proteomes" id="UP000199645">
    <property type="component" value="Unassembled WGS sequence"/>
</dbReference>
<name>A0A1I2LAZ7_9ACTN</name>